<accession>A0AAD6VA59</accession>
<feature type="region of interest" description="Disordered" evidence="1">
    <location>
        <begin position="442"/>
        <end position="489"/>
    </location>
</feature>
<gene>
    <name evidence="2" type="ORF">GGX14DRAFT_396729</name>
</gene>
<evidence type="ECO:0000313" key="2">
    <source>
        <dbReference type="EMBL" id="KAJ7206797.1"/>
    </source>
</evidence>
<sequence length="517" mass="55353">MVINVAQELQTSLEAAVFSRSCDLSVQDMEKLVCSITPPPSIVADSTCAQRVLATFDVVLMGNGTIAVIERHETSPVGPVDGSAAELHEISPPVGRVGGSAAIEKRHERLPRFGPVDHLAAARHDSSRNVNADVSVANGLERHQVSGGHHTAGTWAAERHEISPVGDSVATEKHQAWVPRFGPVDQLVAMCYESPRVSHHANRSGRRPLSGQGHAIDVWAALHRAGSGKHIDASAANRLEYLKQSVETCTSDSLAPGVARLEGDHAMDEIPATSGAGVSRFVAESELRNSHSTASGIAQKCRSYELAAGSALTFAMADKAAETVKGCHSHVALNLGAGVDTGPESDDPFGPLPSSWSSVKAQDVFILQDIAIGKPLMTEFLDGLRELDEEPAQILQSVVNSDESDLESVTTSQKMTDTEQEPVIFCGMARVSLDGVHSDSLDSEWRAQSSRQPDRSKGTSKHRVSSRAKENRQKSSSESRKINVKSFKRESSEIPDGGWLVGILSGGREFLCISFLE</sequence>
<organism evidence="2 3">
    <name type="scientific">Mycena pura</name>
    <dbReference type="NCBI Taxonomy" id="153505"/>
    <lineage>
        <taxon>Eukaryota</taxon>
        <taxon>Fungi</taxon>
        <taxon>Dikarya</taxon>
        <taxon>Basidiomycota</taxon>
        <taxon>Agaricomycotina</taxon>
        <taxon>Agaricomycetes</taxon>
        <taxon>Agaricomycetidae</taxon>
        <taxon>Agaricales</taxon>
        <taxon>Marasmiineae</taxon>
        <taxon>Mycenaceae</taxon>
        <taxon>Mycena</taxon>
    </lineage>
</organism>
<keyword evidence="3" id="KW-1185">Reference proteome</keyword>
<reference evidence="2" key="1">
    <citation type="submission" date="2023-03" db="EMBL/GenBank/DDBJ databases">
        <title>Massive genome expansion in bonnet fungi (Mycena s.s.) driven by repeated elements and novel gene families across ecological guilds.</title>
        <authorList>
            <consortium name="Lawrence Berkeley National Laboratory"/>
            <person name="Harder C.B."/>
            <person name="Miyauchi S."/>
            <person name="Viragh M."/>
            <person name="Kuo A."/>
            <person name="Thoen E."/>
            <person name="Andreopoulos B."/>
            <person name="Lu D."/>
            <person name="Skrede I."/>
            <person name="Drula E."/>
            <person name="Henrissat B."/>
            <person name="Morin E."/>
            <person name="Kohler A."/>
            <person name="Barry K."/>
            <person name="LaButti K."/>
            <person name="Morin E."/>
            <person name="Salamov A."/>
            <person name="Lipzen A."/>
            <person name="Mereny Z."/>
            <person name="Hegedus B."/>
            <person name="Baldrian P."/>
            <person name="Stursova M."/>
            <person name="Weitz H."/>
            <person name="Taylor A."/>
            <person name="Grigoriev I.V."/>
            <person name="Nagy L.G."/>
            <person name="Martin F."/>
            <person name="Kauserud H."/>
        </authorList>
    </citation>
    <scope>NUCLEOTIDE SEQUENCE</scope>
    <source>
        <strain evidence="2">9144</strain>
    </source>
</reference>
<protein>
    <submittedName>
        <fullName evidence="2">Uncharacterized protein</fullName>
    </submittedName>
</protein>
<proteinExistence type="predicted"/>
<evidence type="ECO:0000313" key="3">
    <source>
        <dbReference type="Proteomes" id="UP001219525"/>
    </source>
</evidence>
<name>A0AAD6VA59_9AGAR</name>
<evidence type="ECO:0000256" key="1">
    <source>
        <dbReference type="SAM" id="MobiDB-lite"/>
    </source>
</evidence>
<feature type="compositionally biased region" description="Polar residues" evidence="1">
    <location>
        <begin position="397"/>
        <end position="415"/>
    </location>
</feature>
<comment type="caution">
    <text evidence="2">The sequence shown here is derived from an EMBL/GenBank/DDBJ whole genome shotgun (WGS) entry which is preliminary data.</text>
</comment>
<dbReference type="AlphaFoldDB" id="A0AAD6VA59"/>
<feature type="region of interest" description="Disordered" evidence="1">
    <location>
        <begin position="397"/>
        <end position="417"/>
    </location>
</feature>
<dbReference type="EMBL" id="JARJCW010000038">
    <property type="protein sequence ID" value="KAJ7206797.1"/>
    <property type="molecule type" value="Genomic_DNA"/>
</dbReference>
<dbReference type="Proteomes" id="UP001219525">
    <property type="component" value="Unassembled WGS sequence"/>
</dbReference>
<feature type="compositionally biased region" description="Basic and acidic residues" evidence="1">
    <location>
        <begin position="467"/>
        <end position="489"/>
    </location>
</feature>